<dbReference type="GO" id="GO:0016020">
    <property type="term" value="C:membrane"/>
    <property type="evidence" value="ECO:0007669"/>
    <property type="project" value="UniProtKB-SubCell"/>
</dbReference>
<dbReference type="FunFam" id="1.10.287.950:FF:000001">
    <property type="entry name" value="Methyl-accepting chemotaxis sensory transducer"/>
    <property type="match status" value="1"/>
</dbReference>
<evidence type="ECO:0000313" key="9">
    <source>
        <dbReference type="Proteomes" id="UP000595332"/>
    </source>
</evidence>
<dbReference type="InterPro" id="IPR004090">
    <property type="entry name" value="Chemotax_Me-accpt_rcpt"/>
</dbReference>
<dbReference type="PANTHER" id="PTHR32089:SF112">
    <property type="entry name" value="LYSOZYME-LIKE PROTEIN-RELATED"/>
    <property type="match status" value="1"/>
</dbReference>
<evidence type="ECO:0000259" key="7">
    <source>
        <dbReference type="PROSITE" id="PS50885"/>
    </source>
</evidence>
<dbReference type="EMBL" id="AP014546">
    <property type="protein sequence ID" value="BBB31133.1"/>
    <property type="molecule type" value="Genomic_DNA"/>
</dbReference>
<organism evidence="8 9">
    <name type="scientific">Neptunomonas japonica JAMM 1380</name>
    <dbReference type="NCBI Taxonomy" id="1441457"/>
    <lineage>
        <taxon>Bacteria</taxon>
        <taxon>Pseudomonadati</taxon>
        <taxon>Pseudomonadota</taxon>
        <taxon>Gammaproteobacteria</taxon>
        <taxon>Oceanospirillales</taxon>
        <taxon>Oceanospirillaceae</taxon>
        <taxon>Neptunomonas</taxon>
    </lineage>
</organism>
<dbReference type="Pfam" id="PF00015">
    <property type="entry name" value="MCPsignal"/>
    <property type="match status" value="1"/>
</dbReference>
<dbReference type="PROSITE" id="PS50885">
    <property type="entry name" value="HAMP"/>
    <property type="match status" value="1"/>
</dbReference>
<comment type="subcellular location">
    <subcellularLocation>
        <location evidence="1">Membrane</location>
    </subcellularLocation>
</comment>
<evidence type="ECO:0000256" key="3">
    <source>
        <dbReference type="ARBA" id="ARBA00029447"/>
    </source>
</evidence>
<gene>
    <name evidence="8" type="ORF">NEJAP_3195</name>
</gene>
<evidence type="ECO:0000256" key="1">
    <source>
        <dbReference type="ARBA" id="ARBA00004370"/>
    </source>
</evidence>
<dbReference type="InterPro" id="IPR003660">
    <property type="entry name" value="HAMP_dom"/>
</dbReference>
<evidence type="ECO:0000256" key="2">
    <source>
        <dbReference type="ARBA" id="ARBA00023224"/>
    </source>
</evidence>
<reference evidence="8 9" key="1">
    <citation type="journal article" date="2008" name="Int. J. Syst. Evol. Microbiol.">
        <title>Neptunomonas japonica sp. nov., an Osedax japonicus symbiont-like bacterium isolated from sediment adjacent to sperm whale carcasses off Kagoshima, Japan.</title>
        <authorList>
            <person name="Miyazaki M."/>
            <person name="Nogi Y."/>
            <person name="Fujiwara Y."/>
            <person name="Kawato M."/>
            <person name="Kubokawa K."/>
            <person name="Horikoshi K."/>
        </authorList>
    </citation>
    <scope>NUCLEOTIDE SEQUENCE [LARGE SCALE GENOMIC DNA]</scope>
    <source>
        <strain evidence="8 9">JAMM 1380</strain>
    </source>
</reference>
<dbReference type="GO" id="GO:0004888">
    <property type="term" value="F:transmembrane signaling receptor activity"/>
    <property type="evidence" value="ECO:0007669"/>
    <property type="project" value="InterPro"/>
</dbReference>
<evidence type="ECO:0000259" key="6">
    <source>
        <dbReference type="PROSITE" id="PS50111"/>
    </source>
</evidence>
<dbReference type="AlphaFoldDB" id="A0A7R6PK87"/>
<dbReference type="Gene3D" id="1.10.287.950">
    <property type="entry name" value="Methyl-accepting chemotaxis protein"/>
    <property type="match status" value="1"/>
</dbReference>
<feature type="domain" description="HAMP" evidence="7">
    <location>
        <begin position="330"/>
        <end position="382"/>
    </location>
</feature>
<dbReference type="PRINTS" id="PR00260">
    <property type="entry name" value="CHEMTRNSDUCR"/>
</dbReference>
<accession>A0A7R6PK87</accession>
<name>A0A7R6PK87_9GAMM</name>
<feature type="transmembrane region" description="Helical" evidence="5">
    <location>
        <begin position="309"/>
        <end position="329"/>
    </location>
</feature>
<keyword evidence="5" id="KW-0812">Transmembrane</keyword>
<dbReference type="SUPFAM" id="SSF58104">
    <property type="entry name" value="Methyl-accepting chemotaxis protein (MCP) signaling domain"/>
    <property type="match status" value="1"/>
</dbReference>
<dbReference type="SMART" id="SM00283">
    <property type="entry name" value="MA"/>
    <property type="match status" value="1"/>
</dbReference>
<dbReference type="CDD" id="cd06225">
    <property type="entry name" value="HAMP"/>
    <property type="match status" value="1"/>
</dbReference>
<dbReference type="InterPro" id="IPR004089">
    <property type="entry name" value="MCPsignal_dom"/>
</dbReference>
<comment type="similarity">
    <text evidence="3">Belongs to the methyl-accepting chemotaxis (MCP) protein family.</text>
</comment>
<dbReference type="Proteomes" id="UP000595332">
    <property type="component" value="Chromosome"/>
</dbReference>
<dbReference type="CDD" id="cd11386">
    <property type="entry name" value="MCP_signal"/>
    <property type="match status" value="1"/>
</dbReference>
<proteinExistence type="inferred from homology"/>
<keyword evidence="5" id="KW-1133">Transmembrane helix</keyword>
<keyword evidence="5" id="KW-0472">Membrane</keyword>
<protein>
    <submittedName>
        <fullName evidence="8">Methyl-accepting chemotaxis protein</fullName>
    </submittedName>
</protein>
<dbReference type="PANTHER" id="PTHR32089">
    <property type="entry name" value="METHYL-ACCEPTING CHEMOTAXIS PROTEIN MCPB"/>
    <property type="match status" value="1"/>
</dbReference>
<feature type="domain" description="Methyl-accepting transducer" evidence="6">
    <location>
        <begin position="387"/>
        <end position="623"/>
    </location>
</feature>
<keyword evidence="2 4" id="KW-0807">Transducer</keyword>
<dbReference type="Pfam" id="PF00672">
    <property type="entry name" value="HAMP"/>
    <property type="match status" value="1"/>
</dbReference>
<evidence type="ECO:0000256" key="4">
    <source>
        <dbReference type="PROSITE-ProRule" id="PRU00284"/>
    </source>
</evidence>
<evidence type="ECO:0000256" key="5">
    <source>
        <dbReference type="SAM" id="Phobius"/>
    </source>
</evidence>
<dbReference type="KEGG" id="njp:NEJAP_3195"/>
<dbReference type="SMART" id="SM00304">
    <property type="entry name" value="HAMP"/>
    <property type="match status" value="1"/>
</dbReference>
<dbReference type="GO" id="GO:0006935">
    <property type="term" value="P:chemotaxis"/>
    <property type="evidence" value="ECO:0007669"/>
    <property type="project" value="InterPro"/>
</dbReference>
<dbReference type="RefSeq" id="WP_201348255.1">
    <property type="nucleotide sequence ID" value="NZ_AP014546.1"/>
</dbReference>
<keyword evidence="9" id="KW-1185">Reference proteome</keyword>
<dbReference type="GO" id="GO:0007165">
    <property type="term" value="P:signal transduction"/>
    <property type="evidence" value="ECO:0007669"/>
    <property type="project" value="UniProtKB-KW"/>
</dbReference>
<sequence>MFLKVTHRIALGFALLVVFIMIVGGGGLWGTSDINARLHKITDVSLPVSSGSYHQLLALQEANIALLRVLTNDDADPASRQEYEKSFERQMVLFTEAHTVLAPLLADDVELLEMFDETEKTEIAFSKAALKVMALHEESLALLTRTRQKESRFQRQMDTLNTWGQQYLSKNNSGGSEARVFMRSANTHKSQIINFKQNNDFKALDIALKETEGALNKSLAALAKADPKAGRIKVLIKDLVEQMYSDKGVVQLYRELDHVNTQQDAQLQKVNLFLKQARESAETFSRLTQERAGIQRVEADEASSLSQRVIIALLVGATLIAILISGLVVRSISRPLQEMLQKLSAVAEGDMRIAFNHNNRDEFGQLGSALNEVVERLCGLLSRIGSASQQLTGVAEQNAVISDQTTTAMAGQSLQLESTSSAANQLESTVTEVANHARATLEAVQQCEHLSTDAERCVQQTLASIEQQSFDIKEAVKQSDQLDKYSQQIGSILDTIGEIAEQTNLLALNAAIEAARAGDQGRGFAVVADEVRSLASRTQNSTQEIQNMVVNMQRSTQQVVQVMHHSVEQSQQCVLHAGTSQTALQNMNSSIANIREMSTQITEATGQQNGAVEEVSRTLVTINEAATEIASGAQNVAESSQGLLTIAQEQKQLISQFKTA</sequence>
<dbReference type="PROSITE" id="PS50111">
    <property type="entry name" value="CHEMOTAXIS_TRANSDUC_2"/>
    <property type="match status" value="1"/>
</dbReference>
<feature type="transmembrane region" description="Helical" evidence="5">
    <location>
        <begin position="9"/>
        <end position="30"/>
    </location>
</feature>
<evidence type="ECO:0000313" key="8">
    <source>
        <dbReference type="EMBL" id="BBB31133.1"/>
    </source>
</evidence>